<keyword evidence="8" id="KW-1185">Reference proteome</keyword>
<organism evidence="4 7">
    <name type="scientific">Mannheimia haemolytica</name>
    <name type="common">Pasteurella haemolytica</name>
    <dbReference type="NCBI Taxonomy" id="75985"/>
    <lineage>
        <taxon>Bacteria</taxon>
        <taxon>Pseudomonadati</taxon>
        <taxon>Pseudomonadota</taxon>
        <taxon>Gammaproteobacteria</taxon>
        <taxon>Pasteurellales</taxon>
        <taxon>Pasteurellaceae</taxon>
        <taxon>Mannheimia</taxon>
    </lineage>
</organism>
<dbReference type="EMBL" id="VAJB01000004">
    <property type="protein sequence ID" value="TRB75701.1"/>
    <property type="molecule type" value="Genomic_DNA"/>
</dbReference>
<dbReference type="EMBL" id="UGPL01000006">
    <property type="protein sequence ID" value="STY65761.1"/>
    <property type="molecule type" value="Genomic_DNA"/>
</dbReference>
<reference evidence="7 8" key="2">
    <citation type="journal article" date="2019" name="Vet. Microbiol.">
        <title>Genetic characterization of susceptible and multi-drug resistant Mannheimia haemolytica isolated from high-risk stocker calves prior to and after antimicrobial metaphylaxis.</title>
        <authorList>
            <person name="Snyder E.R."/>
            <person name="Alvarez-Narvaez S."/>
            <person name="Credille B.C."/>
        </authorList>
    </citation>
    <scope>NUCLEOTIDE SEQUENCE [LARGE SCALE GENOMIC DNA]</scope>
    <source>
        <strain evidence="4 7">UGA-R5-128-1</strain>
        <strain evidence="3 8">UGA-R7-163-1</strain>
    </source>
</reference>
<dbReference type="GO" id="GO:0016740">
    <property type="term" value="F:transferase activity"/>
    <property type="evidence" value="ECO:0007669"/>
    <property type="project" value="UniProtKB-KW"/>
</dbReference>
<gene>
    <name evidence="4" type="ORF">FEA53_03325</name>
    <name evidence="3" type="ORF">FEB89_03330</name>
    <name evidence="1" type="ORF">NCTC10638_01872</name>
    <name evidence="2" type="ORF">NCTC9380_01030</name>
</gene>
<evidence type="ECO:0000313" key="6">
    <source>
        <dbReference type="Proteomes" id="UP000254802"/>
    </source>
</evidence>
<proteinExistence type="predicted"/>
<dbReference type="KEGG" id="mhaq:WC39_10220"/>
<dbReference type="STRING" id="75985.WC39_10220"/>
<dbReference type="Proteomes" id="UP000254031">
    <property type="component" value="Unassembled WGS sequence"/>
</dbReference>
<evidence type="ECO:0000313" key="2">
    <source>
        <dbReference type="EMBL" id="STY65761.1"/>
    </source>
</evidence>
<evidence type="ECO:0000313" key="7">
    <source>
        <dbReference type="Proteomes" id="UP000315164"/>
    </source>
</evidence>
<accession>A0A249A1W8</accession>
<dbReference type="Proteomes" id="UP000318394">
    <property type="component" value="Unassembled WGS sequence"/>
</dbReference>
<protein>
    <submittedName>
        <fullName evidence="4">Phosphoribosylglycinamide formyltransferase</fullName>
    </submittedName>
</protein>
<name>A0A249A1W8_MANHA</name>
<dbReference type="Proteomes" id="UP000254802">
    <property type="component" value="Unassembled WGS sequence"/>
</dbReference>
<dbReference type="EMBL" id="VAJI01000004">
    <property type="protein sequence ID" value="TRB39203.1"/>
    <property type="molecule type" value="Genomic_DNA"/>
</dbReference>
<evidence type="ECO:0000313" key="4">
    <source>
        <dbReference type="EMBL" id="TRB75701.1"/>
    </source>
</evidence>
<dbReference type="Proteomes" id="UP000315164">
    <property type="component" value="Unassembled WGS sequence"/>
</dbReference>
<reference evidence="5 6" key="1">
    <citation type="submission" date="2018-06" db="EMBL/GenBank/DDBJ databases">
        <authorList>
            <consortium name="Pathogen Informatics"/>
            <person name="Doyle S."/>
        </authorList>
    </citation>
    <scope>NUCLEOTIDE SEQUENCE [LARGE SCALE GENOMIC DNA]</scope>
    <source>
        <strain evidence="1 6">NCTC10638</strain>
        <strain evidence="2 5">NCTC9380</strain>
    </source>
</reference>
<evidence type="ECO:0000313" key="5">
    <source>
        <dbReference type="Proteomes" id="UP000254031"/>
    </source>
</evidence>
<evidence type="ECO:0000313" key="1">
    <source>
        <dbReference type="EMBL" id="STY60666.1"/>
    </source>
</evidence>
<keyword evidence="4" id="KW-0808">Transferase</keyword>
<sequence length="74" mass="8445">MLRFVGGYMKKYSNDSLINSIVISKLKAGWKIRKGKKHNILIAPNSRRLAIPSTPSDINAYKNFRSKLNHLIAF</sequence>
<dbReference type="OrthoDB" id="3621556at2"/>
<dbReference type="AlphaFoldDB" id="A0A249A1W8"/>
<evidence type="ECO:0000313" key="3">
    <source>
        <dbReference type="EMBL" id="TRB39203.1"/>
    </source>
</evidence>
<evidence type="ECO:0000313" key="8">
    <source>
        <dbReference type="Proteomes" id="UP000318394"/>
    </source>
</evidence>
<dbReference type="KEGG" id="mhay:VK67_10220"/>
<dbReference type="EMBL" id="UGPN01000002">
    <property type="protein sequence ID" value="STY60666.1"/>
    <property type="molecule type" value="Genomic_DNA"/>
</dbReference>